<dbReference type="InterPro" id="IPR027417">
    <property type="entry name" value="P-loop_NTPase"/>
</dbReference>
<dbReference type="InterPro" id="IPR003439">
    <property type="entry name" value="ABC_transporter-like_ATP-bd"/>
</dbReference>
<dbReference type="InterPro" id="IPR003593">
    <property type="entry name" value="AAA+_ATPase"/>
</dbReference>
<organism evidence="1 2">
    <name type="scientific">Phlebotomus papatasi</name>
    <name type="common">Sandfly</name>
    <dbReference type="NCBI Taxonomy" id="29031"/>
    <lineage>
        <taxon>Eukaryota</taxon>
        <taxon>Metazoa</taxon>
        <taxon>Ecdysozoa</taxon>
        <taxon>Arthropoda</taxon>
        <taxon>Hexapoda</taxon>
        <taxon>Insecta</taxon>
        <taxon>Pterygota</taxon>
        <taxon>Neoptera</taxon>
        <taxon>Endopterygota</taxon>
        <taxon>Diptera</taxon>
        <taxon>Nematocera</taxon>
        <taxon>Psychodoidea</taxon>
        <taxon>Psychodidae</taxon>
        <taxon>Phlebotomus</taxon>
        <taxon>Phlebotomus</taxon>
    </lineage>
</organism>
<dbReference type="SUPFAM" id="SSF52540">
    <property type="entry name" value="P-loop containing nucleoside triphosphate hydrolases"/>
    <property type="match status" value="1"/>
</dbReference>
<dbReference type="GO" id="GO:0005524">
    <property type="term" value="F:ATP binding"/>
    <property type="evidence" value="ECO:0007669"/>
    <property type="project" value="InterPro"/>
</dbReference>
<dbReference type="PANTHER" id="PTHR43038:SF5">
    <property type="entry name" value="RE14039P"/>
    <property type="match status" value="1"/>
</dbReference>
<dbReference type="VEuPathDB" id="VectorBase:PPAI001778"/>
<proteinExistence type="predicted"/>
<dbReference type="EMBL" id="AJVK01023295">
    <property type="status" value="NOT_ANNOTATED_CDS"/>
    <property type="molecule type" value="Genomic_DNA"/>
</dbReference>
<dbReference type="CDD" id="cd03230">
    <property type="entry name" value="ABC_DR_subfamily_A"/>
    <property type="match status" value="1"/>
</dbReference>
<keyword evidence="2" id="KW-1185">Reference proteome</keyword>
<dbReference type="PROSITE" id="PS00211">
    <property type="entry name" value="ABC_TRANSPORTER_1"/>
    <property type="match status" value="1"/>
</dbReference>
<dbReference type="SMART" id="SM00382">
    <property type="entry name" value="AAA"/>
    <property type="match status" value="1"/>
</dbReference>
<dbReference type="VEuPathDB" id="VectorBase:PPAPM1_008570"/>
<dbReference type="InterPro" id="IPR017871">
    <property type="entry name" value="ABC_transporter-like_CS"/>
</dbReference>
<dbReference type="EnsemblMetazoa" id="PPAI001778-RA">
    <property type="protein sequence ID" value="PPAI001778-PA"/>
    <property type="gene ID" value="PPAI001778"/>
</dbReference>
<dbReference type="Proteomes" id="UP000092462">
    <property type="component" value="Unassembled WGS sequence"/>
</dbReference>
<dbReference type="PANTHER" id="PTHR43038">
    <property type="entry name" value="ATP-BINDING CASSETTE, SUB-FAMILY H, MEMBER 1"/>
    <property type="match status" value="1"/>
</dbReference>
<dbReference type="AlphaFoldDB" id="A0A1B0D355"/>
<dbReference type="GO" id="GO:0016887">
    <property type="term" value="F:ATP hydrolysis activity"/>
    <property type="evidence" value="ECO:0007669"/>
    <property type="project" value="InterPro"/>
</dbReference>
<name>A0A1B0D355_PHLPP</name>
<dbReference type="PROSITE" id="PS50893">
    <property type="entry name" value="ABC_TRANSPORTER_2"/>
    <property type="match status" value="1"/>
</dbReference>
<accession>A0A1B0D355</accession>
<evidence type="ECO:0000313" key="1">
    <source>
        <dbReference type="EnsemblMetazoa" id="PPAI001778-PA"/>
    </source>
</evidence>
<evidence type="ECO:0000313" key="2">
    <source>
        <dbReference type="Proteomes" id="UP000092462"/>
    </source>
</evidence>
<protein>
    <submittedName>
        <fullName evidence="1">Uncharacterized protein</fullName>
    </submittedName>
</protein>
<dbReference type="Gene3D" id="3.40.50.300">
    <property type="entry name" value="P-loop containing nucleotide triphosphate hydrolases"/>
    <property type="match status" value="1"/>
</dbReference>
<sequence>MMDAENEGIPPASGSRQDDQNGWAARRRQFMSQPSTVATRRLQAVCVRRACKNYGPKKNPNVILDSLNMTVPKGVIYGLLGASGCGKTTLLSCIVGRRRLNSGEIWVVGGHPGSRGSGVPGPRVAYMPQELALYGEFTLRETFTFFGWVNGMTTKAIDERMDFLIKLLQLPHHSSFVKNLSGGQQRRMSLAATLLHDPELLILDEPTVGVDPVIRQNIWDHLVEITRPGQKTVIITTHYIQETRQAHLIGLMRGGKLLAEESPDNLLQQFNCVSLEDVFLKLAVIQNMGKRRRSSIAQEVVQQIPVPAISNPALDISDEDKCEISGEFGDNISMSSRGRDVVTPDPINIRIPEVEVPPRSFTDNFKVFKAHHMKTLMWKNFLWMWRNVGIMAFIIGLPLVQIILFCYAVGKDPKDLKLAISNNELSASMETDCPIITGCNVTFLSCRYLQYLDDRNLDIKIYGSDSEAKDSVRRGKAWGALSFP</sequence>
<reference evidence="1" key="1">
    <citation type="submission" date="2022-08" db="UniProtKB">
        <authorList>
            <consortium name="EnsemblMetazoa"/>
        </authorList>
    </citation>
    <scope>IDENTIFICATION</scope>
    <source>
        <strain evidence="1">Israel</strain>
    </source>
</reference>
<dbReference type="Pfam" id="PF00005">
    <property type="entry name" value="ABC_tran"/>
    <property type="match status" value="1"/>
</dbReference>